<accession>A0A915ELA3</accession>
<reference evidence="2" key="1">
    <citation type="submission" date="2022-11" db="UniProtKB">
        <authorList>
            <consortium name="WormBaseParasite"/>
        </authorList>
    </citation>
    <scope>IDENTIFICATION</scope>
</reference>
<name>A0A915ELA3_9BILA</name>
<dbReference type="Proteomes" id="UP000887574">
    <property type="component" value="Unplaced"/>
</dbReference>
<evidence type="ECO:0000313" key="1">
    <source>
        <dbReference type="Proteomes" id="UP000887574"/>
    </source>
</evidence>
<protein>
    <submittedName>
        <fullName evidence="2">Uncharacterized protein</fullName>
    </submittedName>
</protein>
<evidence type="ECO:0000313" key="2">
    <source>
        <dbReference type="WBParaSite" id="jg7933"/>
    </source>
</evidence>
<keyword evidence="1" id="KW-1185">Reference proteome</keyword>
<dbReference type="AlphaFoldDB" id="A0A915ELA3"/>
<organism evidence="1 2">
    <name type="scientific">Ditylenchus dipsaci</name>
    <dbReference type="NCBI Taxonomy" id="166011"/>
    <lineage>
        <taxon>Eukaryota</taxon>
        <taxon>Metazoa</taxon>
        <taxon>Ecdysozoa</taxon>
        <taxon>Nematoda</taxon>
        <taxon>Chromadorea</taxon>
        <taxon>Rhabditida</taxon>
        <taxon>Tylenchina</taxon>
        <taxon>Tylenchomorpha</taxon>
        <taxon>Sphaerularioidea</taxon>
        <taxon>Anguinidae</taxon>
        <taxon>Anguininae</taxon>
        <taxon>Ditylenchus</taxon>
    </lineage>
</organism>
<sequence>MVGDTDDEVRKKDVVDEECKSSFVHEKEITADVNGLVEKSIEVAQKIDFVMIERKKLAKLIEQADAVADLHQVLFKAEQVLLKTSAEINNARKQLNKLDENQHAEPVIDNETVSDFSRCF</sequence>
<dbReference type="WBParaSite" id="jg7933">
    <property type="protein sequence ID" value="jg7933"/>
    <property type="gene ID" value="jg7933"/>
</dbReference>
<proteinExistence type="predicted"/>